<keyword evidence="1" id="KW-0808">Transferase</keyword>
<evidence type="ECO:0000313" key="7">
    <source>
        <dbReference type="Proteomes" id="UP000243342"/>
    </source>
</evidence>
<protein>
    <recommendedName>
        <fullName evidence="5">Histidine kinase/HSP90-like ATPase domain-containing protein</fullName>
    </recommendedName>
</protein>
<dbReference type="EMBL" id="MLCF01000007">
    <property type="protein sequence ID" value="OIV39080.1"/>
    <property type="molecule type" value="Genomic_DNA"/>
</dbReference>
<keyword evidence="4" id="KW-0472">Membrane</keyword>
<dbReference type="Pfam" id="PF07730">
    <property type="entry name" value="HisKA_3"/>
    <property type="match status" value="1"/>
</dbReference>
<feature type="transmembrane region" description="Helical" evidence="4">
    <location>
        <begin position="49"/>
        <end position="65"/>
    </location>
</feature>
<feature type="domain" description="Histidine kinase/HSP90-like ATPase" evidence="5">
    <location>
        <begin position="312"/>
        <end position="406"/>
    </location>
</feature>
<dbReference type="InterPro" id="IPR003594">
    <property type="entry name" value="HATPase_dom"/>
</dbReference>
<dbReference type="CDD" id="cd16917">
    <property type="entry name" value="HATPase_UhpB-NarQ-NarX-like"/>
    <property type="match status" value="1"/>
</dbReference>
<dbReference type="OrthoDB" id="227596at2"/>
<accession>A0A1J7CC34</accession>
<dbReference type="PANTHER" id="PTHR24421">
    <property type="entry name" value="NITRATE/NITRITE SENSOR PROTEIN NARX-RELATED"/>
    <property type="match status" value="1"/>
</dbReference>
<keyword evidence="4" id="KW-1133">Transmembrane helix</keyword>
<organism evidence="6 7">
    <name type="scientific">Mangrovactinospora gilvigrisea</name>
    <dbReference type="NCBI Taxonomy" id="1428644"/>
    <lineage>
        <taxon>Bacteria</taxon>
        <taxon>Bacillati</taxon>
        <taxon>Actinomycetota</taxon>
        <taxon>Actinomycetes</taxon>
        <taxon>Kitasatosporales</taxon>
        <taxon>Streptomycetaceae</taxon>
        <taxon>Mangrovactinospora</taxon>
    </lineage>
</organism>
<dbReference type="InterPro" id="IPR050482">
    <property type="entry name" value="Sensor_HK_TwoCompSys"/>
</dbReference>
<dbReference type="PIRSF" id="PIRSF037434">
    <property type="entry name" value="STHK_ChrS"/>
    <property type="match status" value="1"/>
</dbReference>
<evidence type="ECO:0000256" key="4">
    <source>
        <dbReference type="SAM" id="Phobius"/>
    </source>
</evidence>
<feature type="transmembrane region" description="Helical" evidence="4">
    <location>
        <begin position="85"/>
        <end position="110"/>
    </location>
</feature>
<reference evidence="6 7" key="1">
    <citation type="submission" date="2016-10" db="EMBL/GenBank/DDBJ databases">
        <title>Genome sequence of Streptomyces gilvigriseus MUSC 26.</title>
        <authorList>
            <person name="Lee L.-H."/>
            <person name="Ser H.-L."/>
        </authorList>
    </citation>
    <scope>NUCLEOTIDE SEQUENCE [LARGE SCALE GENOMIC DNA]</scope>
    <source>
        <strain evidence="6 7">MUSC 26</strain>
    </source>
</reference>
<evidence type="ECO:0000259" key="5">
    <source>
        <dbReference type="SMART" id="SM00387"/>
    </source>
</evidence>
<dbReference type="GO" id="GO:0016020">
    <property type="term" value="C:membrane"/>
    <property type="evidence" value="ECO:0007669"/>
    <property type="project" value="InterPro"/>
</dbReference>
<dbReference type="InterPro" id="IPR017205">
    <property type="entry name" value="Sig_transdc_His_kinase_ChrS"/>
</dbReference>
<feature type="transmembrane region" description="Helical" evidence="4">
    <location>
        <begin position="150"/>
        <end position="170"/>
    </location>
</feature>
<evidence type="ECO:0000313" key="6">
    <source>
        <dbReference type="EMBL" id="OIV39080.1"/>
    </source>
</evidence>
<dbReference type="SMART" id="SM00387">
    <property type="entry name" value="HATPase_c"/>
    <property type="match status" value="1"/>
</dbReference>
<sequence length="407" mass="43282">MRGTAVDSVRTGRDGTGLVPTLRRWDWYYGLALAATIAYLLCPPTTTRVVSAALLVPLVPLYLLVGRPAMARGEAGHDSTAARLYLTAVIVLFIPAAVATPTSSVALFAIIPQCFILLQKPWSLVAVFAANGLPLIGWLVLLQVDAPTAVGLSAMVVLDCAFSIVFGTWIEKIIEQSEAQRRLLDELRSSRAEVARLSAAQGALKERERLAREIHDTLAQGFTSLLMLAQAVDVELESGNTAGARRHAKLMDATARENLAEARDLVAAMTPARLEEDSLEEAVRRLGARLADETGAEVSVAVEGATRPLPPVTAVVALRACQEALANVRKHAAGARSVRVRLGYPEHGGLRLVVADDGCGFDPSAYRPGYGLPGMRARAAETGGRAEVRSVPGEGTTVEVLLEAASR</sequence>
<dbReference type="Proteomes" id="UP000243342">
    <property type="component" value="Unassembled WGS sequence"/>
</dbReference>
<dbReference type="Gene3D" id="3.30.565.10">
    <property type="entry name" value="Histidine kinase-like ATPase, C-terminal domain"/>
    <property type="match status" value="1"/>
</dbReference>
<keyword evidence="3" id="KW-0902">Two-component regulatory system</keyword>
<dbReference type="AlphaFoldDB" id="A0A1J7CC34"/>
<keyword evidence="4" id="KW-0812">Transmembrane</keyword>
<comment type="caution">
    <text evidence="6">The sequence shown here is derived from an EMBL/GenBank/DDBJ whole genome shotgun (WGS) entry which is preliminary data.</text>
</comment>
<feature type="transmembrane region" description="Helical" evidence="4">
    <location>
        <begin position="122"/>
        <end position="144"/>
    </location>
</feature>
<dbReference type="PANTHER" id="PTHR24421:SF62">
    <property type="entry name" value="SENSORY TRANSDUCTION HISTIDINE KINASE"/>
    <property type="match status" value="1"/>
</dbReference>
<proteinExistence type="predicted"/>
<dbReference type="InterPro" id="IPR011712">
    <property type="entry name" value="Sig_transdc_His_kin_sub3_dim/P"/>
</dbReference>
<gene>
    <name evidence="6" type="ORF">BIV57_02300</name>
</gene>
<feature type="transmembrane region" description="Helical" evidence="4">
    <location>
        <begin position="27"/>
        <end position="42"/>
    </location>
</feature>
<dbReference type="InterPro" id="IPR036890">
    <property type="entry name" value="HATPase_C_sf"/>
</dbReference>
<keyword evidence="2" id="KW-0418">Kinase</keyword>
<dbReference type="Gene3D" id="1.20.5.1930">
    <property type="match status" value="1"/>
</dbReference>
<dbReference type="STRING" id="1428644.BIV57_02300"/>
<name>A0A1J7CC34_9ACTN</name>
<evidence type="ECO:0000256" key="3">
    <source>
        <dbReference type="ARBA" id="ARBA00023012"/>
    </source>
</evidence>
<dbReference type="SUPFAM" id="SSF55874">
    <property type="entry name" value="ATPase domain of HSP90 chaperone/DNA topoisomerase II/histidine kinase"/>
    <property type="match status" value="1"/>
</dbReference>
<dbReference type="Pfam" id="PF02518">
    <property type="entry name" value="HATPase_c"/>
    <property type="match status" value="1"/>
</dbReference>
<dbReference type="GO" id="GO:0046983">
    <property type="term" value="F:protein dimerization activity"/>
    <property type="evidence" value="ECO:0007669"/>
    <property type="project" value="InterPro"/>
</dbReference>
<keyword evidence="7" id="KW-1185">Reference proteome</keyword>
<evidence type="ECO:0000256" key="1">
    <source>
        <dbReference type="ARBA" id="ARBA00022679"/>
    </source>
</evidence>
<evidence type="ECO:0000256" key="2">
    <source>
        <dbReference type="ARBA" id="ARBA00022777"/>
    </source>
</evidence>
<dbReference type="GO" id="GO:0000155">
    <property type="term" value="F:phosphorelay sensor kinase activity"/>
    <property type="evidence" value="ECO:0007669"/>
    <property type="project" value="InterPro"/>
</dbReference>